<dbReference type="EMBL" id="GL376588">
    <property type="status" value="NOT_ANNOTATED_CDS"/>
    <property type="molecule type" value="Genomic_DNA"/>
</dbReference>
<dbReference type="Proteomes" id="UP000019132">
    <property type="component" value="Unassembled WGS sequence"/>
</dbReference>
<feature type="transmembrane region" description="Helical" evidence="1">
    <location>
        <begin position="178"/>
        <end position="209"/>
    </location>
</feature>
<keyword evidence="1" id="KW-0472">Membrane</keyword>
<organism evidence="2 3">
    <name type="scientific">Globisporangium ultimum (strain ATCC 200006 / CBS 805.95 / DAOM BR144)</name>
    <name type="common">Pythium ultimum</name>
    <dbReference type="NCBI Taxonomy" id="431595"/>
    <lineage>
        <taxon>Eukaryota</taxon>
        <taxon>Sar</taxon>
        <taxon>Stramenopiles</taxon>
        <taxon>Oomycota</taxon>
        <taxon>Peronosporomycetes</taxon>
        <taxon>Pythiales</taxon>
        <taxon>Pythiaceae</taxon>
        <taxon>Globisporangium</taxon>
    </lineage>
</organism>
<accession>K3X697</accession>
<proteinExistence type="predicted"/>
<reference evidence="3" key="2">
    <citation type="submission" date="2010-04" db="EMBL/GenBank/DDBJ databases">
        <authorList>
            <person name="Buell R."/>
            <person name="Hamilton J."/>
            <person name="Hostetler J."/>
        </authorList>
    </citation>
    <scope>NUCLEOTIDE SEQUENCE [LARGE SCALE GENOMIC DNA]</scope>
    <source>
        <strain evidence="3">DAOM:BR144</strain>
    </source>
</reference>
<evidence type="ECO:0000256" key="1">
    <source>
        <dbReference type="SAM" id="Phobius"/>
    </source>
</evidence>
<dbReference type="PANTHER" id="PTHR33802">
    <property type="entry name" value="SI:CH211-161H7.5-RELATED"/>
    <property type="match status" value="1"/>
</dbReference>
<reference evidence="2" key="3">
    <citation type="submission" date="2015-02" db="UniProtKB">
        <authorList>
            <consortium name="EnsemblProtists"/>
        </authorList>
    </citation>
    <scope>IDENTIFICATION</scope>
    <source>
        <strain evidence="2">DAOM BR144</strain>
    </source>
</reference>
<sequence length="284" mass="31281">MAVAALSWVNAALFAAQLYVNGAMSRNIGPMSRKHETFITPAPYAFSIWGLIYTLLTISVIVDCGCPTLSIYAGSAHATLLRAVFAVSCVMNLAWIVLFSSEYINVATAVLVVLWVALFTLYVHIINHRRERGFSYTNYFLGELPIITYFAWTCAATLISFAVTFQDFAQDYLSLTSYLVLVAILSVATLSAVIFEGELAFGFVAIWALRAISVKELNLEQTVEQTSLSVRACAALSATIIGAFMVITVILRVLNRHRGYQQLERAMPFLSEKNGHLDYGTSSL</sequence>
<dbReference type="AlphaFoldDB" id="K3X697"/>
<evidence type="ECO:0000313" key="2">
    <source>
        <dbReference type="EnsemblProtists" id="PYU1_T012746"/>
    </source>
</evidence>
<keyword evidence="3" id="KW-1185">Reference proteome</keyword>
<name>K3X697_GLOUD</name>
<dbReference type="InParanoid" id="K3X697"/>
<dbReference type="PANTHER" id="PTHR33802:SF2">
    <property type="entry name" value="EF-HAND DOMAIN-CONTAINING PROTEIN"/>
    <property type="match status" value="1"/>
</dbReference>
<reference evidence="3" key="1">
    <citation type="journal article" date="2010" name="Genome Biol.">
        <title>Genome sequence of the necrotrophic plant pathogen Pythium ultimum reveals original pathogenicity mechanisms and effector repertoire.</title>
        <authorList>
            <person name="Levesque C.A."/>
            <person name="Brouwer H."/>
            <person name="Cano L."/>
            <person name="Hamilton J.P."/>
            <person name="Holt C."/>
            <person name="Huitema E."/>
            <person name="Raffaele S."/>
            <person name="Robideau G.P."/>
            <person name="Thines M."/>
            <person name="Win J."/>
            <person name="Zerillo M.M."/>
            <person name="Beakes G.W."/>
            <person name="Boore J.L."/>
            <person name="Busam D."/>
            <person name="Dumas B."/>
            <person name="Ferriera S."/>
            <person name="Fuerstenberg S.I."/>
            <person name="Gachon C.M."/>
            <person name="Gaulin E."/>
            <person name="Govers F."/>
            <person name="Grenville-Briggs L."/>
            <person name="Horner N."/>
            <person name="Hostetler J."/>
            <person name="Jiang R.H."/>
            <person name="Johnson J."/>
            <person name="Krajaejun T."/>
            <person name="Lin H."/>
            <person name="Meijer H.J."/>
            <person name="Moore B."/>
            <person name="Morris P."/>
            <person name="Phuntmart V."/>
            <person name="Puiu D."/>
            <person name="Shetty J."/>
            <person name="Stajich J.E."/>
            <person name="Tripathy S."/>
            <person name="Wawra S."/>
            <person name="van West P."/>
            <person name="Whitty B.R."/>
            <person name="Coutinho P.M."/>
            <person name="Henrissat B."/>
            <person name="Martin F."/>
            <person name="Thomas P.D."/>
            <person name="Tyler B.M."/>
            <person name="De Vries R.P."/>
            <person name="Kamoun S."/>
            <person name="Yandell M."/>
            <person name="Tisserat N."/>
            <person name="Buell C.R."/>
        </authorList>
    </citation>
    <scope>NUCLEOTIDE SEQUENCE</scope>
    <source>
        <strain evidence="3">DAOM:BR144</strain>
    </source>
</reference>
<protein>
    <submittedName>
        <fullName evidence="2">Uncharacterized protein</fullName>
    </submittedName>
</protein>
<feature type="transmembrane region" description="Helical" evidence="1">
    <location>
        <begin position="104"/>
        <end position="125"/>
    </location>
</feature>
<feature type="transmembrane region" description="Helical" evidence="1">
    <location>
        <begin position="146"/>
        <end position="166"/>
    </location>
</feature>
<dbReference type="EnsemblProtists" id="PYU1_T012746">
    <property type="protein sequence ID" value="PYU1_T012746"/>
    <property type="gene ID" value="PYU1_G012720"/>
</dbReference>
<keyword evidence="1" id="KW-0812">Transmembrane</keyword>
<dbReference type="VEuPathDB" id="FungiDB:PYU1_G012720"/>
<feature type="transmembrane region" description="Helical" evidence="1">
    <location>
        <begin position="230"/>
        <end position="254"/>
    </location>
</feature>
<dbReference type="OMA" id="YVFSIWG"/>
<keyword evidence="1" id="KW-1133">Transmembrane helix</keyword>
<feature type="transmembrane region" description="Helical" evidence="1">
    <location>
        <begin position="79"/>
        <end position="98"/>
    </location>
</feature>
<feature type="transmembrane region" description="Helical" evidence="1">
    <location>
        <begin position="46"/>
        <end position="72"/>
    </location>
</feature>
<dbReference type="HOGENOM" id="CLU_079229_0_0_1"/>
<evidence type="ECO:0000313" key="3">
    <source>
        <dbReference type="Proteomes" id="UP000019132"/>
    </source>
</evidence>
<dbReference type="eggNOG" id="ENOG502S307">
    <property type="taxonomic scope" value="Eukaryota"/>
</dbReference>